<dbReference type="Pfam" id="PF11551">
    <property type="entry name" value="Omp28"/>
    <property type="match status" value="1"/>
</dbReference>
<feature type="chain" id="PRO_5029899875" evidence="1">
    <location>
        <begin position="23"/>
        <end position="314"/>
    </location>
</feature>
<protein>
    <submittedName>
        <fullName evidence="2">Omp28-related outer membrane protein</fullName>
    </submittedName>
</protein>
<evidence type="ECO:0000256" key="1">
    <source>
        <dbReference type="SAM" id="SignalP"/>
    </source>
</evidence>
<gene>
    <name evidence="2" type="ORF">G3O08_00030</name>
</gene>
<sequence>MKNLFTFVLLLTLGTVFFSCQDAEDDCIYVDKRRCDPDFVLPDITGTDTTSTDSTDGIITLASPITNYDEKILLEDFTGFRCTNCVPATVTAVNLKAAHPNRLSIVGVHCTPFFAAPLTSDTTQPYHSDFRTPEGEQFFDYYEMAGLPNGAINRLGSQGNKYIPFAEWTDRINALIAENNPEVYISIENITVDEENQELIVKVYAKPLIPSETAYLINLSVTESGIADAQKNSSSPGGQILDYVHNHVYRGSAYGPWGIDVFNGNIDLNTNEVLSLKLKIDINTEWNLENCEILVFISKSSNREVVQVEEAHIL</sequence>
<proteinExistence type="predicted"/>
<comment type="caution">
    <text evidence="2">The sequence shown here is derived from an EMBL/GenBank/DDBJ whole genome shotgun (WGS) entry which is preliminary data.</text>
</comment>
<dbReference type="Proteomes" id="UP000486602">
    <property type="component" value="Unassembled WGS sequence"/>
</dbReference>
<evidence type="ECO:0000313" key="2">
    <source>
        <dbReference type="EMBL" id="NEN21890.1"/>
    </source>
</evidence>
<keyword evidence="1" id="KW-0732">Signal</keyword>
<dbReference type="AlphaFoldDB" id="A0A7K3WJQ7"/>
<dbReference type="InterPro" id="IPR013783">
    <property type="entry name" value="Ig-like_fold"/>
</dbReference>
<dbReference type="RefSeq" id="WP_163282618.1">
    <property type="nucleotide sequence ID" value="NZ_JAAGVY010000001.1"/>
</dbReference>
<accession>A0A7K3WJQ7</accession>
<reference evidence="2 3" key="1">
    <citation type="submission" date="2020-02" db="EMBL/GenBank/DDBJ databases">
        <title>Out from the shadows clarifying the taxonomy of the family Cryomorphaceae and related taxa by utilizing the GTDB taxonomic framework.</title>
        <authorList>
            <person name="Bowman J.P."/>
        </authorList>
    </citation>
    <scope>NUCLEOTIDE SEQUENCE [LARGE SCALE GENOMIC DNA]</scope>
    <source>
        <strain evidence="2 3">QSSC 1-22</strain>
    </source>
</reference>
<dbReference type="Gene3D" id="2.60.40.10">
    <property type="entry name" value="Immunoglobulins"/>
    <property type="match status" value="1"/>
</dbReference>
<dbReference type="EMBL" id="JAAGVY010000001">
    <property type="protein sequence ID" value="NEN21890.1"/>
    <property type="molecule type" value="Genomic_DNA"/>
</dbReference>
<feature type="signal peptide" evidence="1">
    <location>
        <begin position="1"/>
        <end position="22"/>
    </location>
</feature>
<organism evidence="2 3">
    <name type="scientific">Cryomorpha ignava</name>
    <dbReference type="NCBI Taxonomy" id="101383"/>
    <lineage>
        <taxon>Bacteria</taxon>
        <taxon>Pseudomonadati</taxon>
        <taxon>Bacteroidota</taxon>
        <taxon>Flavobacteriia</taxon>
        <taxon>Flavobacteriales</taxon>
        <taxon>Cryomorphaceae</taxon>
        <taxon>Cryomorpha</taxon>
    </lineage>
</organism>
<dbReference type="PROSITE" id="PS51257">
    <property type="entry name" value="PROKAR_LIPOPROTEIN"/>
    <property type="match status" value="1"/>
</dbReference>
<name>A0A7K3WJQ7_9FLAO</name>
<keyword evidence="3" id="KW-1185">Reference proteome</keyword>
<dbReference type="InterPro" id="IPR021615">
    <property type="entry name" value="Omp28"/>
</dbReference>
<evidence type="ECO:0000313" key="3">
    <source>
        <dbReference type="Proteomes" id="UP000486602"/>
    </source>
</evidence>